<feature type="compositionally biased region" description="Polar residues" evidence="2">
    <location>
        <begin position="592"/>
        <end position="624"/>
    </location>
</feature>
<dbReference type="EMBL" id="NBCO01000004">
    <property type="protein sequence ID" value="ORC92052.1"/>
    <property type="molecule type" value="Genomic_DNA"/>
</dbReference>
<feature type="compositionally biased region" description="Low complexity" evidence="2">
    <location>
        <begin position="664"/>
        <end position="675"/>
    </location>
</feature>
<protein>
    <submittedName>
        <fullName evidence="3">Uncharacterized protein</fullName>
    </submittedName>
</protein>
<feature type="compositionally biased region" description="Basic and acidic residues" evidence="2">
    <location>
        <begin position="107"/>
        <end position="119"/>
    </location>
</feature>
<dbReference type="RefSeq" id="XP_028886118.1">
    <property type="nucleotide sequence ID" value="XM_029022460.1"/>
</dbReference>
<dbReference type="OrthoDB" id="250910at2759"/>
<accession>A0A1X0P547</accession>
<evidence type="ECO:0000313" key="3">
    <source>
        <dbReference type="EMBL" id="ORC92052.1"/>
    </source>
</evidence>
<dbReference type="Proteomes" id="UP000192257">
    <property type="component" value="Unassembled WGS sequence"/>
</dbReference>
<feature type="region of interest" description="Disordered" evidence="2">
    <location>
        <begin position="513"/>
        <end position="549"/>
    </location>
</feature>
<feature type="compositionally biased region" description="Basic and acidic residues" evidence="2">
    <location>
        <begin position="518"/>
        <end position="534"/>
    </location>
</feature>
<keyword evidence="4" id="KW-1185">Reference proteome</keyword>
<evidence type="ECO:0000256" key="1">
    <source>
        <dbReference type="SAM" id="Coils"/>
    </source>
</evidence>
<feature type="region of interest" description="Disordered" evidence="2">
    <location>
        <begin position="475"/>
        <end position="499"/>
    </location>
</feature>
<dbReference type="AlphaFoldDB" id="A0A1X0P547"/>
<feature type="compositionally biased region" description="Basic and acidic residues" evidence="2">
    <location>
        <begin position="45"/>
        <end position="57"/>
    </location>
</feature>
<gene>
    <name evidence="3" type="ORF">TM35_000042660</name>
</gene>
<evidence type="ECO:0000256" key="2">
    <source>
        <dbReference type="SAM" id="MobiDB-lite"/>
    </source>
</evidence>
<dbReference type="GeneID" id="39982240"/>
<proteinExistence type="predicted"/>
<name>A0A1X0P547_9TRYP</name>
<feature type="region of interest" description="Disordered" evidence="2">
    <location>
        <begin position="586"/>
        <end position="626"/>
    </location>
</feature>
<keyword evidence="1" id="KW-0175">Coiled coil</keyword>
<feature type="region of interest" description="Disordered" evidence="2">
    <location>
        <begin position="92"/>
        <end position="133"/>
    </location>
</feature>
<comment type="caution">
    <text evidence="3">The sequence shown here is derived from an EMBL/GenBank/DDBJ whole genome shotgun (WGS) entry which is preliminary data.</text>
</comment>
<feature type="compositionally biased region" description="Polar residues" evidence="2">
    <location>
        <begin position="643"/>
        <end position="653"/>
    </location>
</feature>
<reference evidence="3 4" key="1">
    <citation type="submission" date="2017-03" db="EMBL/GenBank/DDBJ databases">
        <title>An alternative strategy for trypanosome survival in the mammalian bloodstream revealed through genome and transcriptome analysis of the ubiquitous bovine parasite Trypanosoma (Megatrypanum) theileri.</title>
        <authorList>
            <person name="Kelly S."/>
            <person name="Ivens A."/>
            <person name="Mott A."/>
            <person name="O'Neill E."/>
            <person name="Emms D."/>
            <person name="Macleod O."/>
            <person name="Voorheis P."/>
            <person name="Matthews J."/>
            <person name="Matthews K."/>
            <person name="Carrington M."/>
        </authorList>
    </citation>
    <scope>NUCLEOTIDE SEQUENCE [LARGE SCALE GENOMIC DNA]</scope>
    <source>
        <strain evidence="3">Edinburgh</strain>
    </source>
</reference>
<feature type="coiled-coil region" evidence="1">
    <location>
        <begin position="138"/>
        <end position="165"/>
    </location>
</feature>
<evidence type="ECO:0000313" key="4">
    <source>
        <dbReference type="Proteomes" id="UP000192257"/>
    </source>
</evidence>
<organism evidence="3 4">
    <name type="scientific">Trypanosoma theileri</name>
    <dbReference type="NCBI Taxonomy" id="67003"/>
    <lineage>
        <taxon>Eukaryota</taxon>
        <taxon>Discoba</taxon>
        <taxon>Euglenozoa</taxon>
        <taxon>Kinetoplastea</taxon>
        <taxon>Metakinetoplastina</taxon>
        <taxon>Trypanosomatida</taxon>
        <taxon>Trypanosomatidae</taxon>
        <taxon>Trypanosoma</taxon>
    </lineage>
</organism>
<dbReference type="VEuPathDB" id="TriTrypDB:TM35_000042660"/>
<feature type="region of interest" description="Disordered" evidence="2">
    <location>
        <begin position="642"/>
        <end position="708"/>
    </location>
</feature>
<sequence length="724" mass="82417">MSLVTHPRSITIDNADSRNASFVDDVNTEDEPFYRALRGISLSDDHMAESSTDMERGGRHRRVSSYDDKEMHHIQEGKKKQLKKFNPNYLDRLTAPTVASRSRSQQKYKDQLREMKKQEASSQKPISPVATKAGKRLYADALGKKKQLERLREEHEKLMKEKEIEPTFQPKITSLAKRMGAAGYVPPHERYTFTSEKLAKKRLLQEKERMERITAGCTFHPSLTSASEKLANKQRKNEPFDDVGERLFYEGGRQLIRQQLRKRILEQNAEKRVVGAFQITQQAANELSSRLLKWKEECDRNREAAQKAYLCSITKQIGSTNKLNSRREKGYCCSCCCGSCSSQKPSYSKAKTTDIPIENELRRMHCRALFFKYASSDKSSSVKLEDVKRQVRELFPEDSSIVAALITDFRDGEQISRSEFVESLLRFEHLHGPQPWGQPSCENVRTAFGNLFIPQLSQVSPPLFSTARERVKKATETRKRASSVHAMHPKKKDSINNKNGILPFLHSPSYRRSSSETVYERLSRNSDVRSERHELHHKKENLVGNNVPGKLLSKKSAELSALNNERRSLDRQELELLRKKEQILKEQRNSMRESSLPQKSQERSLSPGSVELSSLTENCGSTPNMKRPEDIVAELEALMGTPTERSCTASPPQSAVHYDKEGIRSSLSSSSLPSALRRRVGSGLGPVPLPSKESESVGYAESHKRRMAQERVLKEIQELLGESQ</sequence>
<feature type="region of interest" description="Disordered" evidence="2">
    <location>
        <begin position="45"/>
        <end position="70"/>
    </location>
</feature>